<dbReference type="VEuPathDB" id="FungiDB:FOXG_18268"/>
<sequence>MPSATKAHREPLNTTRKTESRPCCSLDNRPVTEAFPVRGLERKRGLRCYSCRSVQPTERVARRPSEHSAGGHTTHERKTNKALLMMIVEGLMVLYICKSRALKRPFVCLSGSVSLASHCLTPGPGWSFPSWVQLDRKEDGLGELVPRLSGM</sequence>
<evidence type="ECO:0000313" key="3">
    <source>
        <dbReference type="Proteomes" id="UP000009097"/>
    </source>
</evidence>
<evidence type="ECO:0000313" key="2">
    <source>
        <dbReference type="EMBL" id="KNA97700.1"/>
    </source>
</evidence>
<evidence type="ECO:0000256" key="1">
    <source>
        <dbReference type="SAM" id="MobiDB-lite"/>
    </source>
</evidence>
<protein>
    <submittedName>
        <fullName evidence="2">Uncharacterized protein</fullName>
    </submittedName>
</protein>
<dbReference type="RefSeq" id="XP_018235746.1">
    <property type="nucleotide sequence ID" value="XM_018398331.1"/>
</dbReference>
<dbReference type="GeneID" id="28958974"/>
<dbReference type="KEGG" id="fox:FOXG_18268"/>
<reference evidence="2" key="2">
    <citation type="journal article" date="2010" name="Nature">
        <title>Comparative genomics reveals mobile pathogenicity chromosomes in Fusarium.</title>
        <authorList>
            <person name="Ma L.J."/>
            <person name="van der Does H.C."/>
            <person name="Borkovich K.A."/>
            <person name="Coleman J.J."/>
            <person name="Daboussi M.J."/>
            <person name="Di Pietro A."/>
            <person name="Dufresne M."/>
            <person name="Freitag M."/>
            <person name="Grabherr M."/>
            <person name="Henrissat B."/>
            <person name="Houterman P.M."/>
            <person name="Kang S."/>
            <person name="Shim W.B."/>
            <person name="Woloshuk C."/>
            <person name="Xie X."/>
            <person name="Xu J.R."/>
            <person name="Antoniw J."/>
            <person name="Baker S.E."/>
            <person name="Bluhm B.H."/>
            <person name="Breakspear A."/>
            <person name="Brown D.W."/>
            <person name="Butchko R.A."/>
            <person name="Chapman S."/>
            <person name="Coulson R."/>
            <person name="Coutinho P.M."/>
            <person name="Danchin E.G."/>
            <person name="Diener A."/>
            <person name="Gale L.R."/>
            <person name="Gardiner D.M."/>
            <person name="Goff S."/>
            <person name="Hammond-Kosack K.E."/>
            <person name="Hilburn K."/>
            <person name="Hua-Van A."/>
            <person name="Jonkers W."/>
            <person name="Kazan K."/>
            <person name="Kodira C.D."/>
            <person name="Koehrsen M."/>
            <person name="Kumar L."/>
            <person name="Lee Y.H."/>
            <person name="Li L."/>
            <person name="Manners J.M."/>
            <person name="Miranda-Saavedra D."/>
            <person name="Mukherjee M."/>
            <person name="Park G."/>
            <person name="Park J."/>
            <person name="Park S.Y."/>
            <person name="Proctor R.H."/>
            <person name="Regev A."/>
            <person name="Ruiz-Roldan M.C."/>
            <person name="Sain D."/>
            <person name="Sakthikumar S."/>
            <person name="Sykes S."/>
            <person name="Schwartz D.C."/>
            <person name="Turgeon B.G."/>
            <person name="Wapinski I."/>
            <person name="Yoder O."/>
            <person name="Young S."/>
            <person name="Zeng Q."/>
            <person name="Zhou S."/>
            <person name="Galagan J."/>
            <person name="Cuomo C.A."/>
            <person name="Kistler H.C."/>
            <person name="Rep M."/>
        </authorList>
    </citation>
    <scope>NUCLEOTIDE SEQUENCE [LARGE SCALE GENOMIC DNA]</scope>
    <source>
        <strain evidence="2">4287</strain>
    </source>
</reference>
<dbReference type="AlphaFoldDB" id="A0A0J9UHV5"/>
<reference evidence="2" key="1">
    <citation type="submission" date="2007-04" db="EMBL/GenBank/DDBJ databases">
        <authorList>
            <consortium name="The Broad Institute Genome Sequencing Platform"/>
            <person name="Birren B."/>
            <person name="Lander E."/>
            <person name="Galagan J."/>
            <person name="Nusbaum C."/>
            <person name="Devon K."/>
            <person name="Ma L.-J."/>
            <person name="Jaffe D."/>
            <person name="Butler J."/>
            <person name="Alvarez P."/>
            <person name="Gnerre S."/>
            <person name="Grabherr M."/>
            <person name="Kleber M."/>
            <person name="Mauceli E."/>
            <person name="Brockman W."/>
            <person name="MacCallum I.A."/>
            <person name="Young S."/>
            <person name="LaButti K."/>
            <person name="DeCaprio D."/>
            <person name="Crawford M."/>
            <person name="Koehrsen M."/>
            <person name="Engels R."/>
            <person name="Montgomery P."/>
            <person name="Pearson M."/>
            <person name="Howarth C."/>
            <person name="Larson L."/>
            <person name="White J."/>
            <person name="O'Leary S."/>
            <person name="Kodira C."/>
            <person name="Zeng Q."/>
            <person name="Yandava C."/>
            <person name="Alvarado L."/>
            <person name="Kistler C."/>
            <person name="Shim W.-B."/>
            <person name="Kang S."/>
            <person name="Woloshuk C."/>
        </authorList>
    </citation>
    <scope>NUCLEOTIDE SEQUENCE</scope>
    <source>
        <strain evidence="2">4287</strain>
    </source>
</reference>
<name>A0A0J9UHV5_FUSO4</name>
<dbReference type="EMBL" id="DS231697">
    <property type="protein sequence ID" value="KNA97700.1"/>
    <property type="molecule type" value="Genomic_DNA"/>
</dbReference>
<organism evidence="2 3">
    <name type="scientific">Fusarium oxysporum f. sp. lycopersici (strain 4287 / CBS 123668 / FGSC 9935 / NRRL 34936)</name>
    <name type="common">Fusarium vascular wilt of tomato</name>
    <dbReference type="NCBI Taxonomy" id="426428"/>
    <lineage>
        <taxon>Eukaryota</taxon>
        <taxon>Fungi</taxon>
        <taxon>Dikarya</taxon>
        <taxon>Ascomycota</taxon>
        <taxon>Pezizomycotina</taxon>
        <taxon>Sordariomycetes</taxon>
        <taxon>Hypocreomycetidae</taxon>
        <taxon>Hypocreales</taxon>
        <taxon>Nectriaceae</taxon>
        <taxon>Fusarium</taxon>
        <taxon>Fusarium oxysporum species complex</taxon>
    </lineage>
</organism>
<dbReference type="Proteomes" id="UP000009097">
    <property type="component" value="Unassembled WGS sequence"/>
</dbReference>
<accession>A0A0J9UHV5</accession>
<gene>
    <name evidence="2" type="ORF">FOXG_18268</name>
</gene>
<feature type="compositionally biased region" description="Basic and acidic residues" evidence="1">
    <location>
        <begin position="7"/>
        <end position="20"/>
    </location>
</feature>
<feature type="region of interest" description="Disordered" evidence="1">
    <location>
        <begin position="1"/>
        <end position="22"/>
    </location>
</feature>
<proteinExistence type="predicted"/>